<organism evidence="5 6">
    <name type="scientific">Penicillium malachiteum</name>
    <dbReference type="NCBI Taxonomy" id="1324776"/>
    <lineage>
        <taxon>Eukaryota</taxon>
        <taxon>Fungi</taxon>
        <taxon>Dikarya</taxon>
        <taxon>Ascomycota</taxon>
        <taxon>Pezizomycotina</taxon>
        <taxon>Eurotiomycetes</taxon>
        <taxon>Eurotiomycetidae</taxon>
        <taxon>Eurotiales</taxon>
        <taxon>Aspergillaceae</taxon>
        <taxon>Penicillium</taxon>
    </lineage>
</organism>
<evidence type="ECO:0000256" key="2">
    <source>
        <dbReference type="ARBA" id="ARBA00023002"/>
    </source>
</evidence>
<keyword evidence="6" id="KW-1185">Reference proteome</keyword>
<keyword evidence="2" id="KW-0560">Oxidoreductase</keyword>
<dbReference type="SUPFAM" id="SSF52283">
    <property type="entry name" value="Formate/glycerate dehydrogenase catalytic domain-like"/>
    <property type="match status" value="1"/>
</dbReference>
<evidence type="ECO:0000256" key="3">
    <source>
        <dbReference type="SAM" id="SignalP"/>
    </source>
</evidence>
<dbReference type="InterPro" id="IPR006139">
    <property type="entry name" value="D-isomer_2_OHA_DH_cat_dom"/>
</dbReference>
<dbReference type="AlphaFoldDB" id="A0AAD6HXC2"/>
<dbReference type="PANTHER" id="PTHR10996">
    <property type="entry name" value="2-HYDROXYACID DEHYDROGENASE-RELATED"/>
    <property type="match status" value="1"/>
</dbReference>
<accession>A0AAD6HXC2</accession>
<dbReference type="GO" id="GO:0016618">
    <property type="term" value="F:hydroxypyruvate reductase [NAD(P)H] activity"/>
    <property type="evidence" value="ECO:0007669"/>
    <property type="project" value="TreeGrafter"/>
</dbReference>
<feature type="chain" id="PRO_5041958164" description="D-isomer specific 2-hydroxyacid dehydrogenase catalytic domain-containing protein" evidence="3">
    <location>
        <begin position="25"/>
        <end position="361"/>
    </location>
</feature>
<dbReference type="Pfam" id="PF00389">
    <property type="entry name" value="2-Hacid_dh"/>
    <property type="match status" value="1"/>
</dbReference>
<dbReference type="Gene3D" id="3.40.50.720">
    <property type="entry name" value="NAD(P)-binding Rossmann-like Domain"/>
    <property type="match status" value="2"/>
</dbReference>
<dbReference type="GO" id="GO:0051287">
    <property type="term" value="F:NAD binding"/>
    <property type="evidence" value="ECO:0007669"/>
    <property type="project" value="InterPro"/>
</dbReference>
<sequence>MAYRNAIWGSILLVYLALIQGITGQSASVGALKTPDDCTSDNIQNNNLGNCQCHGSNNACDNVCPAVPLGLTGCAKGNSQTTLFDCVASCSGEHNHCCSSCWIWFQAVCTCKQSSGCLTSSTNTPNWIKVNSELASSSILLTNILQLQSSQQALATSLWDFGQQKASNPSTQALAINSAHSITESQIHLHICTPNDGMKSFLTGLYQGHSSSPTFYNVLRDIPNPYNGDRMFCRASQTAKETIPGDSVYDDINTILKRSDTCDYYVGAAVIRDNNDYSWICVTADNLSTEKKRFCAGYDNLDIAACTSRGILVSHTPKVVEDATADTAMLLILAALRGFNNGILAIRNGTWKVHVPPGPLN</sequence>
<gene>
    <name evidence="5" type="ORF">N7493_000932</name>
</gene>
<protein>
    <recommendedName>
        <fullName evidence="4">D-isomer specific 2-hydroxyacid dehydrogenase catalytic domain-containing protein</fullName>
    </recommendedName>
</protein>
<dbReference type="GO" id="GO:0030267">
    <property type="term" value="F:glyoxylate reductase (NADPH) activity"/>
    <property type="evidence" value="ECO:0007669"/>
    <property type="project" value="TreeGrafter"/>
</dbReference>
<reference evidence="5" key="2">
    <citation type="submission" date="2023-01" db="EMBL/GenBank/DDBJ databases">
        <authorList>
            <person name="Petersen C."/>
        </authorList>
    </citation>
    <scope>NUCLEOTIDE SEQUENCE</scope>
    <source>
        <strain evidence="5">IBT 17514</strain>
    </source>
</reference>
<proteinExistence type="inferred from homology"/>
<evidence type="ECO:0000256" key="1">
    <source>
        <dbReference type="ARBA" id="ARBA00005854"/>
    </source>
</evidence>
<name>A0AAD6HXC2_9EURO</name>
<dbReference type="EMBL" id="JAQJAN010000001">
    <property type="protein sequence ID" value="KAJ5741060.1"/>
    <property type="molecule type" value="Genomic_DNA"/>
</dbReference>
<dbReference type="InterPro" id="IPR050223">
    <property type="entry name" value="D-isomer_2-hydroxyacid_DH"/>
</dbReference>
<evidence type="ECO:0000259" key="4">
    <source>
        <dbReference type="Pfam" id="PF00389"/>
    </source>
</evidence>
<evidence type="ECO:0000313" key="6">
    <source>
        <dbReference type="Proteomes" id="UP001215712"/>
    </source>
</evidence>
<feature type="domain" description="D-isomer specific 2-hydroxyacid dehydrogenase catalytic" evidence="4">
    <location>
        <begin position="293"/>
        <end position="328"/>
    </location>
</feature>
<feature type="signal peptide" evidence="3">
    <location>
        <begin position="1"/>
        <end position="24"/>
    </location>
</feature>
<comment type="caution">
    <text evidence="5">The sequence shown here is derived from an EMBL/GenBank/DDBJ whole genome shotgun (WGS) entry which is preliminary data.</text>
</comment>
<dbReference type="Proteomes" id="UP001215712">
    <property type="component" value="Unassembled WGS sequence"/>
</dbReference>
<keyword evidence="3" id="KW-0732">Signal</keyword>
<dbReference type="PANTHER" id="PTHR10996:SF257">
    <property type="entry name" value="GLYOXYLATE REDUCTASE 1"/>
    <property type="match status" value="1"/>
</dbReference>
<dbReference type="GO" id="GO:0005829">
    <property type="term" value="C:cytosol"/>
    <property type="evidence" value="ECO:0007669"/>
    <property type="project" value="TreeGrafter"/>
</dbReference>
<comment type="similarity">
    <text evidence="1">Belongs to the D-isomer specific 2-hydroxyacid dehydrogenase family.</text>
</comment>
<evidence type="ECO:0000313" key="5">
    <source>
        <dbReference type="EMBL" id="KAJ5741060.1"/>
    </source>
</evidence>
<reference evidence="5" key="1">
    <citation type="journal article" date="2023" name="IMA Fungus">
        <title>Comparative genomic study of the Penicillium genus elucidates a diverse pangenome and 15 lateral gene transfer events.</title>
        <authorList>
            <person name="Petersen C."/>
            <person name="Sorensen T."/>
            <person name="Nielsen M.R."/>
            <person name="Sondergaard T.E."/>
            <person name="Sorensen J.L."/>
            <person name="Fitzpatrick D.A."/>
            <person name="Frisvad J.C."/>
            <person name="Nielsen K.L."/>
        </authorList>
    </citation>
    <scope>NUCLEOTIDE SEQUENCE</scope>
    <source>
        <strain evidence="5">IBT 17514</strain>
    </source>
</reference>